<reference evidence="2" key="4">
    <citation type="submission" date="2024-05" db="EMBL/GenBank/DDBJ databases">
        <authorList>
            <person name="Sun Q."/>
            <person name="Zhou Y."/>
        </authorList>
    </citation>
    <scope>NUCLEOTIDE SEQUENCE</scope>
    <source>
        <strain evidence="2">CGMCC 1.11013</strain>
    </source>
</reference>
<dbReference type="Proteomes" id="UP000597138">
    <property type="component" value="Unassembled WGS sequence"/>
</dbReference>
<dbReference type="RefSeq" id="WP_052005735.1">
    <property type="nucleotide sequence ID" value="NZ_BMEG01000004.1"/>
</dbReference>
<feature type="domain" description="Ferric siderophore reductase C-terminal" evidence="1">
    <location>
        <begin position="224"/>
        <end position="244"/>
    </location>
</feature>
<gene>
    <name evidence="2" type="primary">alcD</name>
    <name evidence="3" type="ORF">BG57_30975</name>
    <name evidence="2" type="ORF">GCM10010985_29290</name>
</gene>
<evidence type="ECO:0000313" key="5">
    <source>
        <dbReference type="Proteomes" id="UP000597138"/>
    </source>
</evidence>
<dbReference type="GO" id="GO:0051537">
    <property type="term" value="F:2 iron, 2 sulfur cluster binding"/>
    <property type="evidence" value="ECO:0007669"/>
    <property type="project" value="InterPro"/>
</dbReference>
<dbReference type="InterPro" id="IPR023998">
    <property type="entry name" value="FCR-like"/>
</dbReference>
<dbReference type="NCBIfam" id="TIGR03950">
    <property type="entry name" value="sidero_Fe_reduc"/>
    <property type="match status" value="1"/>
</dbReference>
<name>A0A069P3H3_9BURK</name>
<dbReference type="EMBL" id="BMEG01000004">
    <property type="protein sequence ID" value="GGD73030.1"/>
    <property type="molecule type" value="Genomic_DNA"/>
</dbReference>
<dbReference type="InterPro" id="IPR024726">
    <property type="entry name" value="FhuF_C"/>
</dbReference>
<organism evidence="3 4">
    <name type="scientific">Caballeronia grimmiae</name>
    <dbReference type="NCBI Taxonomy" id="1071679"/>
    <lineage>
        <taxon>Bacteria</taxon>
        <taxon>Pseudomonadati</taxon>
        <taxon>Pseudomonadota</taxon>
        <taxon>Betaproteobacteria</taxon>
        <taxon>Burkholderiales</taxon>
        <taxon>Burkholderiaceae</taxon>
        <taxon>Caballeronia</taxon>
    </lineage>
</organism>
<evidence type="ECO:0000259" key="1">
    <source>
        <dbReference type="Pfam" id="PF11575"/>
    </source>
</evidence>
<sequence length="264" mass="28706">MSKRTNCTLENLLDVAARLVPGLSGIVDDTARSEGVGDHVHVRGGPHAPNRAALDALLAYWANAYPEAGRAYWASRCWGVLIWQPVYLSVIGVHAAGASLSLARIAQPIDRGWTREVRMPDHAPEHCAGAALITHAASEIAACSRQMRDDLMPVIRLNPAMVNGTLADVVLAALLAARKARPDWSDTHVQALGLRWLDALALDGHGGYFAFERTDGSCALALDRKTCCYHYRRGEGDLCSTCPRLAKHERIVRLNMERDAALDA</sequence>
<proteinExistence type="predicted"/>
<evidence type="ECO:0000313" key="3">
    <source>
        <dbReference type="EMBL" id="KDR35185.1"/>
    </source>
</evidence>
<reference evidence="3 4" key="2">
    <citation type="submission" date="2014-03" db="EMBL/GenBank/DDBJ databases">
        <title>Draft Genome Sequences of Four Burkholderia Strains.</title>
        <authorList>
            <person name="Liu X.Y."/>
            <person name="Li C.X."/>
            <person name="Xu J.H."/>
        </authorList>
    </citation>
    <scope>NUCLEOTIDE SEQUENCE [LARGE SCALE GENOMIC DNA]</scope>
    <source>
        <strain evidence="3 4">R27</strain>
    </source>
</reference>
<dbReference type="AlphaFoldDB" id="A0A069P3H3"/>
<accession>A0A069P3H3</accession>
<reference evidence="2" key="1">
    <citation type="journal article" date="2014" name="Int. J. Syst. Evol. Microbiol.">
        <title>Complete genome of a new Firmicutes species belonging to the dominant human colonic microbiota ('Ruminococcus bicirculans') reveals two chromosomes and a selective capacity to utilize plant glucans.</title>
        <authorList>
            <consortium name="NISC Comparative Sequencing Program"/>
            <person name="Wegmann U."/>
            <person name="Louis P."/>
            <person name="Goesmann A."/>
            <person name="Henrissat B."/>
            <person name="Duncan S.H."/>
            <person name="Flint H.J."/>
        </authorList>
    </citation>
    <scope>NUCLEOTIDE SEQUENCE</scope>
    <source>
        <strain evidence="2">CGMCC 1.11013</strain>
    </source>
</reference>
<evidence type="ECO:0000313" key="2">
    <source>
        <dbReference type="EMBL" id="GGD73030.1"/>
    </source>
</evidence>
<comment type="caution">
    <text evidence="3">The sequence shown here is derived from an EMBL/GenBank/DDBJ whole genome shotgun (WGS) entry which is preliminary data.</text>
</comment>
<dbReference type="Proteomes" id="UP000027439">
    <property type="component" value="Unassembled WGS sequence"/>
</dbReference>
<dbReference type="STRING" id="1071679.BG57_30975"/>
<dbReference type="Pfam" id="PF11575">
    <property type="entry name" value="FhuF_C"/>
    <property type="match status" value="1"/>
</dbReference>
<evidence type="ECO:0000313" key="4">
    <source>
        <dbReference type="Proteomes" id="UP000027439"/>
    </source>
</evidence>
<dbReference type="EMBL" id="JFHE01000008">
    <property type="protein sequence ID" value="KDR35185.1"/>
    <property type="molecule type" value="Genomic_DNA"/>
</dbReference>
<dbReference type="OrthoDB" id="7942745at2"/>
<protein>
    <submittedName>
        <fullName evidence="2">Siderophore ferric iron reductase</fullName>
    </submittedName>
</protein>
<reference evidence="5" key="3">
    <citation type="journal article" date="2019" name="Int. J. Syst. Evol. Microbiol.">
        <title>The Global Catalogue of Microorganisms (GCM) 10K type strain sequencing project: providing services to taxonomists for standard genome sequencing and annotation.</title>
        <authorList>
            <consortium name="The Broad Institute Genomics Platform"/>
            <consortium name="The Broad Institute Genome Sequencing Center for Infectious Disease"/>
            <person name="Wu L."/>
            <person name="Ma J."/>
        </authorList>
    </citation>
    <scope>NUCLEOTIDE SEQUENCE [LARGE SCALE GENOMIC DNA]</scope>
    <source>
        <strain evidence="5">CGMCC 1.11013</strain>
    </source>
</reference>
<dbReference type="eggNOG" id="ENOG5032RM3">
    <property type="taxonomic scope" value="Bacteria"/>
</dbReference>
<keyword evidence="5" id="KW-1185">Reference proteome</keyword>